<dbReference type="AlphaFoldDB" id="A0A8X6KQI4"/>
<keyword evidence="2" id="KW-1185">Reference proteome</keyword>
<evidence type="ECO:0000313" key="2">
    <source>
        <dbReference type="Proteomes" id="UP000887116"/>
    </source>
</evidence>
<dbReference type="EMBL" id="BMAO01022228">
    <property type="protein sequence ID" value="GFQ80446.1"/>
    <property type="molecule type" value="Genomic_DNA"/>
</dbReference>
<sequence length="106" mass="12070">MNWDRLAELQAEDPGLQPLLASANQNKELQDKIPKFEFKNNLLMKTQSHIGNTKILMRIVFAEGDYSHHKTVGYGQFSSICCPSAMSIKERQRENMFSTSTNMCVS</sequence>
<proteinExistence type="predicted"/>
<dbReference type="Proteomes" id="UP000887116">
    <property type="component" value="Unassembled WGS sequence"/>
</dbReference>
<accession>A0A8X6KQI4</accession>
<gene>
    <name evidence="1" type="ORF">TNCT_339121</name>
</gene>
<organism evidence="1 2">
    <name type="scientific">Trichonephila clavata</name>
    <name type="common">Joro spider</name>
    <name type="synonym">Nephila clavata</name>
    <dbReference type="NCBI Taxonomy" id="2740835"/>
    <lineage>
        <taxon>Eukaryota</taxon>
        <taxon>Metazoa</taxon>
        <taxon>Ecdysozoa</taxon>
        <taxon>Arthropoda</taxon>
        <taxon>Chelicerata</taxon>
        <taxon>Arachnida</taxon>
        <taxon>Araneae</taxon>
        <taxon>Araneomorphae</taxon>
        <taxon>Entelegynae</taxon>
        <taxon>Araneoidea</taxon>
        <taxon>Nephilidae</taxon>
        <taxon>Trichonephila</taxon>
    </lineage>
</organism>
<name>A0A8X6KQI4_TRICU</name>
<reference evidence="1" key="1">
    <citation type="submission" date="2020-07" db="EMBL/GenBank/DDBJ databases">
        <title>Multicomponent nature underlies the extraordinary mechanical properties of spider dragline silk.</title>
        <authorList>
            <person name="Kono N."/>
            <person name="Nakamura H."/>
            <person name="Mori M."/>
            <person name="Yoshida Y."/>
            <person name="Ohtoshi R."/>
            <person name="Malay A.D."/>
            <person name="Moran D.A.P."/>
            <person name="Tomita M."/>
            <person name="Numata K."/>
            <person name="Arakawa K."/>
        </authorList>
    </citation>
    <scope>NUCLEOTIDE SEQUENCE</scope>
</reference>
<protein>
    <submittedName>
        <fullName evidence="1">Uncharacterized protein</fullName>
    </submittedName>
</protein>
<evidence type="ECO:0000313" key="1">
    <source>
        <dbReference type="EMBL" id="GFQ80446.1"/>
    </source>
</evidence>
<comment type="caution">
    <text evidence="1">The sequence shown here is derived from an EMBL/GenBank/DDBJ whole genome shotgun (WGS) entry which is preliminary data.</text>
</comment>